<dbReference type="VEuPathDB" id="AmoebaDB:ACA1_077920"/>
<gene>
    <name evidence="1" type="ORF">ACA1_077920</name>
</gene>
<accession>L8GR05</accession>
<protein>
    <submittedName>
        <fullName evidence="1">Uncharacterized protein</fullName>
    </submittedName>
</protein>
<dbReference type="PANTHER" id="PTHR35506">
    <property type="entry name" value="OS02G0135600 PROTEIN"/>
    <property type="match status" value="1"/>
</dbReference>
<name>L8GR05_ACACF</name>
<dbReference type="OrthoDB" id="61155at2759"/>
<dbReference type="Proteomes" id="UP000011083">
    <property type="component" value="Unassembled WGS sequence"/>
</dbReference>
<dbReference type="EMBL" id="KB008051">
    <property type="protein sequence ID" value="ELR14561.1"/>
    <property type="molecule type" value="Genomic_DNA"/>
</dbReference>
<evidence type="ECO:0000313" key="2">
    <source>
        <dbReference type="Proteomes" id="UP000011083"/>
    </source>
</evidence>
<dbReference type="GeneID" id="14915170"/>
<dbReference type="AlphaFoldDB" id="L8GR05"/>
<organism evidence="1 2">
    <name type="scientific">Acanthamoeba castellanii (strain ATCC 30010 / Neff)</name>
    <dbReference type="NCBI Taxonomy" id="1257118"/>
    <lineage>
        <taxon>Eukaryota</taxon>
        <taxon>Amoebozoa</taxon>
        <taxon>Discosea</taxon>
        <taxon>Longamoebia</taxon>
        <taxon>Centramoebida</taxon>
        <taxon>Acanthamoebidae</taxon>
        <taxon>Acanthamoeba</taxon>
    </lineage>
</organism>
<evidence type="ECO:0000313" key="1">
    <source>
        <dbReference type="EMBL" id="ELR14561.1"/>
    </source>
</evidence>
<dbReference type="KEGG" id="acan:ACA1_077920"/>
<dbReference type="PANTHER" id="PTHR35506:SF1">
    <property type="entry name" value="OS02G0135600 PROTEIN"/>
    <property type="match status" value="1"/>
</dbReference>
<sequence length="298" mass="32394">MFEFFRNTFAQTRKKDIESMEGSQQQYPVLPPHTVAKAVVVFVQGVPFADLEQQHSEGLDRLAQLGCSGRLFPRLLPRDELGELLQILGIYGSLYDAEGKGPFLKDDVSFASLYKKFGSLKLGLLSNDPEVVALGESLRVPVVVHLQSGGDVEETTRQLAAAQEQVDLAFVHVKATADFPALALADQLVARLLTTKENKKPLVSVIAGHSSPASDEPKPNSKLYYPVQSAAVIDGKTSPLLPAGHLATYYHEGSTRRDDVQRFTEAEVKSKGANGNIAAEQFVAELAFKLGKTPKYGA</sequence>
<dbReference type="RefSeq" id="XP_004336574.1">
    <property type="nucleotide sequence ID" value="XM_004336526.1"/>
</dbReference>
<reference evidence="1 2" key="1">
    <citation type="journal article" date="2013" name="Genome Biol.">
        <title>Genome of Acanthamoeba castellanii highlights extensive lateral gene transfer and early evolution of tyrosine kinase signaling.</title>
        <authorList>
            <person name="Clarke M."/>
            <person name="Lohan A.J."/>
            <person name="Liu B."/>
            <person name="Lagkouvardos I."/>
            <person name="Roy S."/>
            <person name="Zafar N."/>
            <person name="Bertelli C."/>
            <person name="Schilde C."/>
            <person name="Kianianmomeni A."/>
            <person name="Burglin T.R."/>
            <person name="Frech C."/>
            <person name="Turcotte B."/>
            <person name="Kopec K.O."/>
            <person name="Synnott J.M."/>
            <person name="Choo C."/>
            <person name="Paponov I."/>
            <person name="Finkler A."/>
            <person name="Soon Heng Tan C."/>
            <person name="Hutchins A.P."/>
            <person name="Weinmeier T."/>
            <person name="Rattei T."/>
            <person name="Chu J.S."/>
            <person name="Gimenez G."/>
            <person name="Irimia M."/>
            <person name="Rigden D.J."/>
            <person name="Fitzpatrick D.A."/>
            <person name="Lorenzo-Morales J."/>
            <person name="Bateman A."/>
            <person name="Chiu C.H."/>
            <person name="Tang P."/>
            <person name="Hegemann P."/>
            <person name="Fromm H."/>
            <person name="Raoult D."/>
            <person name="Greub G."/>
            <person name="Miranda-Saavedra D."/>
            <person name="Chen N."/>
            <person name="Nash P."/>
            <person name="Ginger M.L."/>
            <person name="Horn M."/>
            <person name="Schaap P."/>
            <person name="Caler L."/>
            <person name="Loftus B."/>
        </authorList>
    </citation>
    <scope>NUCLEOTIDE SEQUENCE [LARGE SCALE GENOMIC DNA]</scope>
    <source>
        <strain evidence="1 2">Neff</strain>
    </source>
</reference>
<proteinExistence type="predicted"/>
<dbReference type="OMA" id="FIYEMAF"/>
<keyword evidence="2" id="KW-1185">Reference proteome</keyword>